<accession>A0A3N0XD80</accession>
<protein>
    <submittedName>
        <fullName evidence="1">Cyclin-dependent kinase 17</fullName>
    </submittedName>
</protein>
<dbReference type="AlphaFoldDB" id="A0A3N0XD80"/>
<comment type="caution">
    <text evidence="1">The sequence shown here is derived from an EMBL/GenBank/DDBJ whole genome shotgun (WGS) entry which is preliminary data.</text>
</comment>
<reference evidence="1 2" key="1">
    <citation type="submission" date="2018-10" db="EMBL/GenBank/DDBJ databases">
        <title>Genome assembly for a Yunnan-Guizhou Plateau 3E fish, Anabarilius grahami (Regan), and its evolutionary and genetic applications.</title>
        <authorList>
            <person name="Jiang W."/>
        </authorList>
    </citation>
    <scope>NUCLEOTIDE SEQUENCE [LARGE SCALE GENOMIC DNA]</scope>
    <source>
        <strain evidence="1">AG-KIZ</strain>
        <tissue evidence="1">Muscle</tissue>
    </source>
</reference>
<evidence type="ECO:0000313" key="1">
    <source>
        <dbReference type="EMBL" id="ROI15290.1"/>
    </source>
</evidence>
<proteinExistence type="predicted"/>
<keyword evidence="1" id="KW-0418">Kinase</keyword>
<dbReference type="OrthoDB" id="8930738at2759"/>
<evidence type="ECO:0000313" key="2">
    <source>
        <dbReference type="Proteomes" id="UP000281406"/>
    </source>
</evidence>
<sequence>MKTHACVLRVCPDPAVLRSRMRYQLFEKMCSVSVHIKLSVGVISACISSLIPHMGAQSAPPSFSLCRIDRWRAWVCVTVFERNQSQMLRLAVSCSVVFACTFPTLQRPEIRHHLRKAMSLPPLPQRPMERMKRFKRRLSLTLRGSQTIDESLSELAEQMTIEENSSKDSGISYNYSVGTGWYEVDDVRGQPMKTIDWHDANLLQTSEVQARSKTGITDDSFQAVQNRFFLLGDNNSIYRAL</sequence>
<dbReference type="EMBL" id="RJVU01079805">
    <property type="protein sequence ID" value="ROI15290.1"/>
    <property type="molecule type" value="Genomic_DNA"/>
</dbReference>
<organism evidence="1 2">
    <name type="scientific">Anabarilius grahami</name>
    <name type="common">Kanglang fish</name>
    <name type="synonym">Barilius grahami</name>
    <dbReference type="NCBI Taxonomy" id="495550"/>
    <lineage>
        <taxon>Eukaryota</taxon>
        <taxon>Metazoa</taxon>
        <taxon>Chordata</taxon>
        <taxon>Craniata</taxon>
        <taxon>Vertebrata</taxon>
        <taxon>Euteleostomi</taxon>
        <taxon>Actinopterygii</taxon>
        <taxon>Neopterygii</taxon>
        <taxon>Teleostei</taxon>
        <taxon>Ostariophysi</taxon>
        <taxon>Cypriniformes</taxon>
        <taxon>Xenocyprididae</taxon>
        <taxon>Xenocypridinae</taxon>
        <taxon>Xenocypridinae incertae sedis</taxon>
        <taxon>Anabarilius</taxon>
    </lineage>
</organism>
<keyword evidence="2" id="KW-1185">Reference proteome</keyword>
<dbReference type="GO" id="GO:0016301">
    <property type="term" value="F:kinase activity"/>
    <property type="evidence" value="ECO:0007669"/>
    <property type="project" value="UniProtKB-KW"/>
</dbReference>
<gene>
    <name evidence="1" type="ORF">DPX16_12842</name>
</gene>
<keyword evidence="1" id="KW-0808">Transferase</keyword>
<dbReference type="Proteomes" id="UP000281406">
    <property type="component" value="Unassembled WGS sequence"/>
</dbReference>
<name>A0A3N0XD80_ANAGA</name>